<dbReference type="RefSeq" id="WP_163611912.1">
    <property type="nucleotide sequence ID" value="NZ_JAAGWB010000042.1"/>
</dbReference>
<evidence type="ECO:0000313" key="2">
    <source>
        <dbReference type="EMBL" id="NEK95349.1"/>
    </source>
</evidence>
<dbReference type="InterPro" id="IPR018966">
    <property type="entry name" value="VTC_domain"/>
</dbReference>
<comment type="caution">
    <text evidence="2">The sequence shown here is derived from an EMBL/GenBank/DDBJ whole genome shotgun (WGS) entry which is preliminary data.</text>
</comment>
<dbReference type="Proteomes" id="UP000471152">
    <property type="component" value="Unassembled WGS sequence"/>
</dbReference>
<organism evidence="2 4">
    <name type="scientific">Modestobacter muralis</name>
    <dbReference type="NCBI Taxonomy" id="1608614"/>
    <lineage>
        <taxon>Bacteria</taxon>
        <taxon>Bacillati</taxon>
        <taxon>Actinomycetota</taxon>
        <taxon>Actinomycetes</taxon>
        <taxon>Geodermatophilales</taxon>
        <taxon>Geodermatophilaceae</taxon>
        <taxon>Modestobacter</taxon>
    </lineage>
</organism>
<dbReference type="Pfam" id="PF09359">
    <property type="entry name" value="VTC"/>
    <property type="match status" value="2"/>
</dbReference>
<feature type="domain" description="VTC" evidence="1">
    <location>
        <begin position="145"/>
        <end position="231"/>
    </location>
</feature>
<reference evidence="2 4" key="1">
    <citation type="submission" date="2020-01" db="EMBL/GenBank/DDBJ databases">
        <title>the WGS Modestobacter muralis CPCC 204518.</title>
        <authorList>
            <person name="Jiang Z."/>
        </authorList>
    </citation>
    <scope>NUCLEOTIDE SEQUENCE [LARGE SCALE GENOMIC DNA]</scope>
    <source>
        <strain evidence="2 4">DSM 100205</strain>
    </source>
</reference>
<dbReference type="AlphaFoldDB" id="A0A6P0EXP7"/>
<evidence type="ECO:0000313" key="3">
    <source>
        <dbReference type="EMBL" id="NEN52237.1"/>
    </source>
</evidence>
<keyword evidence="4" id="KW-1185">Reference proteome</keyword>
<reference evidence="3 5" key="2">
    <citation type="submission" date="2020-02" db="EMBL/GenBank/DDBJ databases">
        <title>The WGS of Modestobacter muralis DSM 100205.</title>
        <authorList>
            <person name="Jiang Z."/>
        </authorList>
    </citation>
    <scope>NUCLEOTIDE SEQUENCE [LARGE SCALE GENOMIC DNA]</scope>
    <source>
        <strain evidence="3 5">DSM 100205</strain>
    </source>
</reference>
<dbReference type="GO" id="GO:0006799">
    <property type="term" value="P:polyphosphate biosynthetic process"/>
    <property type="evidence" value="ECO:0007669"/>
    <property type="project" value="UniProtKB-ARBA"/>
</dbReference>
<dbReference type="EMBL" id="JAAGWH010000040">
    <property type="protein sequence ID" value="NEK95349.1"/>
    <property type="molecule type" value="Genomic_DNA"/>
</dbReference>
<protein>
    <submittedName>
        <fullName evidence="2">VTC domain-containing protein</fullName>
    </submittedName>
</protein>
<sequence>MTVATVVDLLPTVELAELVERASLQTRVDRKYLLTPGQAGQFLDRLAETAAPRVLCIDRRRDSGYDSLYLDTPDLAGYHLAARGRRRRFKVRRRTYLETGETWLELKTRGPRGATVKQRSLEGSRAFLDDALAAAGLPDLRGVPLVPVLMTSYRRTSLLLPGHGTDTDSRLTMDAGLRWSTPDGRQLELPDRVVVETKSGAQSSAADRLLWRAGCRPARISKFGTGLAALHPTLPANRWHPVLTRHLTPRELS</sequence>
<evidence type="ECO:0000259" key="1">
    <source>
        <dbReference type="Pfam" id="PF09359"/>
    </source>
</evidence>
<dbReference type="InterPro" id="IPR042267">
    <property type="entry name" value="VTC_sf"/>
</dbReference>
<dbReference type="SUPFAM" id="SSF55154">
    <property type="entry name" value="CYTH-like phosphatases"/>
    <property type="match status" value="1"/>
</dbReference>
<evidence type="ECO:0000313" key="4">
    <source>
        <dbReference type="Proteomes" id="UP000468828"/>
    </source>
</evidence>
<name>A0A6P0EXP7_9ACTN</name>
<proteinExistence type="predicted"/>
<evidence type="ECO:0000313" key="5">
    <source>
        <dbReference type="Proteomes" id="UP000471152"/>
    </source>
</evidence>
<dbReference type="InterPro" id="IPR033469">
    <property type="entry name" value="CYTH-like_dom_sf"/>
</dbReference>
<gene>
    <name evidence="3" type="ORF">G3R41_15075</name>
    <name evidence="2" type="ORF">GCU67_14425</name>
</gene>
<feature type="domain" description="VTC" evidence="1">
    <location>
        <begin position="27"/>
        <end position="119"/>
    </location>
</feature>
<dbReference type="Gene3D" id="3.20.100.30">
    <property type="entry name" value="VTC, catalytic tunnel domain"/>
    <property type="match status" value="1"/>
</dbReference>
<dbReference type="Proteomes" id="UP000468828">
    <property type="component" value="Unassembled WGS sequence"/>
</dbReference>
<accession>A0A6P0EXP7</accession>
<dbReference type="EMBL" id="JAAGWB010000042">
    <property type="protein sequence ID" value="NEN52237.1"/>
    <property type="molecule type" value="Genomic_DNA"/>
</dbReference>